<sequence>MTALEEYQRLEATGLWRPELGAQRREVVVALGDASLTIKDFQDRPLSHWSLAAVARAGPKGQDPAIYFPDGDPDETLELASDASDMIEALERILRAVERRRPRPGKLRVWLSASIAAAIIAAAVVVVPGALLSYATAVVPEVKRAEIGEALLGRITRVSGQPCSAPEARAPLSALAARVLGDRRRGALVVLPEGLEDTAHLPGGRILMSRSLLEDPEDPDVPAGYVLAEAVRAAGTDPLEDLLRHSGLMASLRLLTTGAMPDSALDDYAEHLLTERSTRHVPSDVLLAAFEKAELRSGPYAYWEDVTGESTFRLIEADPRRGEGSRQVLTDSEWLRLQSICGG</sequence>
<comment type="caution">
    <text evidence="2">The sequence shown here is derived from an EMBL/GenBank/DDBJ whole genome shotgun (WGS) entry which is preliminary data.</text>
</comment>
<evidence type="ECO:0000313" key="3">
    <source>
        <dbReference type="Proteomes" id="UP000022447"/>
    </source>
</evidence>
<dbReference type="Proteomes" id="UP000022447">
    <property type="component" value="Unassembled WGS sequence"/>
</dbReference>
<keyword evidence="1" id="KW-0812">Transmembrane</keyword>
<dbReference type="STRING" id="1449350.OCH239_04055"/>
<accession>X7EE80</accession>
<proteinExistence type="predicted"/>
<keyword evidence="1" id="KW-0472">Membrane</keyword>
<name>X7EE80_9RHOB</name>
<dbReference type="eggNOG" id="ENOG502Z8FB">
    <property type="taxonomic scope" value="Bacteria"/>
</dbReference>
<gene>
    <name evidence="2" type="ORF">OCH239_04055</name>
</gene>
<dbReference type="AlphaFoldDB" id="X7EE80"/>
<evidence type="ECO:0000313" key="2">
    <source>
        <dbReference type="EMBL" id="ETX14252.1"/>
    </source>
</evidence>
<protein>
    <submittedName>
        <fullName evidence="2">Uncharacterized protein</fullName>
    </submittedName>
</protein>
<dbReference type="PATRIC" id="fig|1449350.3.peg.2529"/>
<keyword evidence="3" id="KW-1185">Reference proteome</keyword>
<keyword evidence="1" id="KW-1133">Transmembrane helix</keyword>
<dbReference type="OrthoDB" id="7822309at2"/>
<feature type="transmembrane region" description="Helical" evidence="1">
    <location>
        <begin position="109"/>
        <end position="134"/>
    </location>
</feature>
<dbReference type="RefSeq" id="WP_037263024.1">
    <property type="nucleotide sequence ID" value="NZ_JALZ01000012.1"/>
</dbReference>
<evidence type="ECO:0000256" key="1">
    <source>
        <dbReference type="SAM" id="Phobius"/>
    </source>
</evidence>
<reference evidence="2 3" key="1">
    <citation type="submission" date="2014-01" db="EMBL/GenBank/DDBJ databases">
        <title>Roseivivax halodurans JCM 10272 Genome Sequencing.</title>
        <authorList>
            <person name="Lai Q."/>
            <person name="Li G."/>
            <person name="Shao Z."/>
        </authorList>
    </citation>
    <scope>NUCLEOTIDE SEQUENCE [LARGE SCALE GENOMIC DNA]</scope>
    <source>
        <strain evidence="2 3">JCM 10272</strain>
    </source>
</reference>
<organism evidence="2 3">
    <name type="scientific">Roseivivax halodurans JCM 10272</name>
    <dbReference type="NCBI Taxonomy" id="1449350"/>
    <lineage>
        <taxon>Bacteria</taxon>
        <taxon>Pseudomonadati</taxon>
        <taxon>Pseudomonadota</taxon>
        <taxon>Alphaproteobacteria</taxon>
        <taxon>Rhodobacterales</taxon>
        <taxon>Roseobacteraceae</taxon>
        <taxon>Roseivivax</taxon>
    </lineage>
</organism>
<dbReference type="EMBL" id="JALZ01000012">
    <property type="protein sequence ID" value="ETX14252.1"/>
    <property type="molecule type" value="Genomic_DNA"/>
</dbReference>